<proteinExistence type="predicted"/>
<dbReference type="GO" id="GO:0003713">
    <property type="term" value="F:transcription coactivator activity"/>
    <property type="evidence" value="ECO:0007669"/>
    <property type="project" value="InterPro"/>
</dbReference>
<evidence type="ECO:0000256" key="2">
    <source>
        <dbReference type="ARBA" id="ARBA00023242"/>
    </source>
</evidence>
<dbReference type="InterPro" id="IPR044661">
    <property type="entry name" value="MED15a/b/c-like"/>
</dbReference>
<dbReference type="InterPro" id="IPR036546">
    <property type="entry name" value="MED15_KIX"/>
</dbReference>
<organism evidence="5 6">
    <name type="scientific">Handroanthus impetiginosus</name>
    <dbReference type="NCBI Taxonomy" id="429701"/>
    <lineage>
        <taxon>Eukaryota</taxon>
        <taxon>Viridiplantae</taxon>
        <taxon>Streptophyta</taxon>
        <taxon>Embryophyta</taxon>
        <taxon>Tracheophyta</taxon>
        <taxon>Spermatophyta</taxon>
        <taxon>Magnoliopsida</taxon>
        <taxon>eudicotyledons</taxon>
        <taxon>Gunneridae</taxon>
        <taxon>Pentapetalae</taxon>
        <taxon>asterids</taxon>
        <taxon>lamiids</taxon>
        <taxon>Lamiales</taxon>
        <taxon>Bignoniaceae</taxon>
        <taxon>Crescentiina</taxon>
        <taxon>Tabebuia alliance</taxon>
        <taxon>Handroanthus</taxon>
    </lineage>
</organism>
<dbReference type="AlphaFoldDB" id="A0A2G9IA02"/>
<keyword evidence="2" id="KW-0539">Nucleus</keyword>
<dbReference type="GO" id="GO:0005634">
    <property type="term" value="C:nucleus"/>
    <property type="evidence" value="ECO:0007669"/>
    <property type="project" value="UniProtKB-SubCell"/>
</dbReference>
<dbReference type="PANTHER" id="PTHR33137">
    <property type="entry name" value="MEDIATOR OF RNA POLYMERASE II TRANSCRIPTION SUBUNIT 15A-RELATED"/>
    <property type="match status" value="1"/>
</dbReference>
<evidence type="ECO:0000256" key="3">
    <source>
        <dbReference type="SAM" id="MobiDB-lite"/>
    </source>
</evidence>
<dbReference type="Pfam" id="PF16987">
    <property type="entry name" value="KIX_2"/>
    <property type="match status" value="1"/>
</dbReference>
<comment type="caution">
    <text evidence="5">The sequence shown here is derived from an EMBL/GenBank/DDBJ whole genome shotgun (WGS) entry which is preliminary data.</text>
</comment>
<protein>
    <recommendedName>
        <fullName evidence="4">Mediator complex subunit 15 KIX domain-containing protein</fullName>
    </recommendedName>
</protein>
<dbReference type="Proteomes" id="UP000231279">
    <property type="component" value="Unassembled WGS sequence"/>
</dbReference>
<feature type="compositionally biased region" description="Polar residues" evidence="3">
    <location>
        <begin position="55"/>
        <end position="79"/>
    </location>
</feature>
<dbReference type="STRING" id="429701.A0A2G9IA02"/>
<keyword evidence="6" id="KW-1185">Reference proteome</keyword>
<sequence length="106" mass="11968">MHRMETLKRHLPFSGQEGLREIEQIAARFEEKIHTAATSRSDYLRKISLKMLTMETKSQSPKANSIQSNEASNSENPQDSGKENQCAILVKLQTCFIFLDSSLGPI</sequence>
<evidence type="ECO:0000256" key="1">
    <source>
        <dbReference type="ARBA" id="ARBA00004123"/>
    </source>
</evidence>
<dbReference type="FunFam" id="1.10.246.20:FF:000003">
    <property type="entry name" value="Mediator of RNA polymerase II transcription subunit 15a"/>
    <property type="match status" value="1"/>
</dbReference>
<dbReference type="InterPro" id="IPR036529">
    <property type="entry name" value="KIX_dom_sf"/>
</dbReference>
<accession>A0A2G9IA02</accession>
<gene>
    <name evidence="5" type="ORF">CDL12_00646</name>
</gene>
<dbReference type="EMBL" id="NKXS01000072">
    <property type="protein sequence ID" value="PIN26579.1"/>
    <property type="molecule type" value="Genomic_DNA"/>
</dbReference>
<feature type="region of interest" description="Disordered" evidence="3">
    <location>
        <begin position="55"/>
        <end position="82"/>
    </location>
</feature>
<feature type="domain" description="Mediator complex subunit 15 KIX" evidence="4">
    <location>
        <begin position="3"/>
        <end position="64"/>
    </location>
</feature>
<evidence type="ECO:0000259" key="4">
    <source>
        <dbReference type="Pfam" id="PF16987"/>
    </source>
</evidence>
<comment type="subcellular location">
    <subcellularLocation>
        <location evidence="1">Nucleus</location>
    </subcellularLocation>
</comment>
<dbReference type="Gene3D" id="1.10.246.20">
    <property type="entry name" value="Coactivator CBP, KIX domain"/>
    <property type="match status" value="1"/>
</dbReference>
<dbReference type="OrthoDB" id="1912459at2759"/>
<dbReference type="PANTHER" id="PTHR33137:SF4">
    <property type="entry name" value="MEDIATOR OF RNA POLYMERASE II TRANSCRIPTION SUBUNIT 15A-RELATED"/>
    <property type="match status" value="1"/>
</dbReference>
<reference evidence="6" key="1">
    <citation type="journal article" date="2018" name="Gigascience">
        <title>Genome assembly of the Pink Ipe (Handroanthus impetiginosus, Bignoniaceae), a highly valued, ecologically keystone Neotropical timber forest tree.</title>
        <authorList>
            <person name="Silva-Junior O.B."/>
            <person name="Grattapaglia D."/>
            <person name="Novaes E."/>
            <person name="Collevatti R.G."/>
        </authorList>
    </citation>
    <scope>NUCLEOTIDE SEQUENCE [LARGE SCALE GENOMIC DNA]</scope>
    <source>
        <strain evidence="6">cv. UFG-1</strain>
    </source>
</reference>
<dbReference type="GO" id="GO:0031490">
    <property type="term" value="F:chromatin DNA binding"/>
    <property type="evidence" value="ECO:0007669"/>
    <property type="project" value="InterPro"/>
</dbReference>
<name>A0A2G9IA02_9LAMI</name>
<evidence type="ECO:0000313" key="6">
    <source>
        <dbReference type="Proteomes" id="UP000231279"/>
    </source>
</evidence>
<evidence type="ECO:0000313" key="5">
    <source>
        <dbReference type="EMBL" id="PIN26579.1"/>
    </source>
</evidence>